<feature type="domain" description="EAL" evidence="2">
    <location>
        <begin position="432"/>
        <end position="685"/>
    </location>
</feature>
<evidence type="ECO:0000259" key="2">
    <source>
        <dbReference type="PROSITE" id="PS50883"/>
    </source>
</evidence>
<dbReference type="SUPFAM" id="SSF55073">
    <property type="entry name" value="Nucleotide cyclase"/>
    <property type="match status" value="1"/>
</dbReference>
<dbReference type="CDD" id="cd01948">
    <property type="entry name" value="EAL"/>
    <property type="match status" value="1"/>
</dbReference>
<name>A0ABZ0D1G1_9BURK</name>
<dbReference type="InterPro" id="IPR000014">
    <property type="entry name" value="PAS"/>
</dbReference>
<dbReference type="InterPro" id="IPR001633">
    <property type="entry name" value="EAL_dom"/>
</dbReference>
<evidence type="ECO:0000259" key="3">
    <source>
        <dbReference type="PROSITE" id="PS50887"/>
    </source>
</evidence>
<dbReference type="InterPro" id="IPR035919">
    <property type="entry name" value="EAL_sf"/>
</dbReference>
<protein>
    <submittedName>
        <fullName evidence="4">EAL domain-containing protein</fullName>
    </submittedName>
</protein>
<dbReference type="EMBL" id="CP136336">
    <property type="protein sequence ID" value="WOB08908.1"/>
    <property type="molecule type" value="Genomic_DNA"/>
</dbReference>
<reference evidence="4 5" key="1">
    <citation type="submission" date="2023-10" db="EMBL/GenBank/DDBJ databases">
        <title>Bacteria for the degradation of biodegradable plastic PBAT(Polybutylene adipate terephthalate).</title>
        <authorList>
            <person name="Weon H.-Y."/>
            <person name="Yeon J."/>
        </authorList>
    </citation>
    <scope>NUCLEOTIDE SEQUENCE [LARGE SCALE GENOMIC DNA]</scope>
    <source>
        <strain evidence="4 5">SBD 7-3</strain>
    </source>
</reference>
<evidence type="ECO:0000313" key="5">
    <source>
        <dbReference type="Proteomes" id="UP001303946"/>
    </source>
</evidence>
<dbReference type="InterPro" id="IPR052155">
    <property type="entry name" value="Biofilm_reg_signaling"/>
</dbReference>
<evidence type="ECO:0000313" key="4">
    <source>
        <dbReference type="EMBL" id="WOB08908.1"/>
    </source>
</evidence>
<dbReference type="Gene3D" id="3.20.20.450">
    <property type="entry name" value="EAL domain"/>
    <property type="match status" value="1"/>
</dbReference>
<dbReference type="NCBIfam" id="TIGR00254">
    <property type="entry name" value="GGDEF"/>
    <property type="match status" value="1"/>
</dbReference>
<dbReference type="InterPro" id="IPR035965">
    <property type="entry name" value="PAS-like_dom_sf"/>
</dbReference>
<dbReference type="PANTHER" id="PTHR44757">
    <property type="entry name" value="DIGUANYLATE CYCLASE DGCP"/>
    <property type="match status" value="1"/>
</dbReference>
<feature type="domain" description="PAS" evidence="1">
    <location>
        <begin position="133"/>
        <end position="178"/>
    </location>
</feature>
<dbReference type="Pfam" id="PF00989">
    <property type="entry name" value="PAS"/>
    <property type="match status" value="1"/>
</dbReference>
<feature type="domain" description="GGDEF" evidence="3">
    <location>
        <begin position="291"/>
        <end position="423"/>
    </location>
</feature>
<dbReference type="InterPro" id="IPR013767">
    <property type="entry name" value="PAS_fold"/>
</dbReference>
<gene>
    <name evidence="4" type="ORF">RXV79_02340</name>
</gene>
<dbReference type="Proteomes" id="UP001303946">
    <property type="component" value="Chromosome"/>
</dbReference>
<sequence>MSAAARAATLEHWSALIEGLLDPVWLVDAIDLTILAANTAAGELLGIDAWSLRGRAATDLSATAEDIAFWAEAAAGLSEAILSDTVVRRFDGSIVPVTRRVSRIGQMSDCEVLIVTLRDLTQQRAAEEELDTRVAELRATLESSADGILVTDLSGGIRNFNRRFATMWGLPDELLMQRDDRAVQDWMRRSVTDGDQYVRRLGAILDAALLQASDVLTLHSGKVLERVTLPQCSRGQPIGRVFSFRDVTEQLAAQQRIEQLSHTDALTGLPNRRLLEDRVEFALAMAQRNGQPFALMVFNLDRFKHVNDTLGMGAGDKVLLEVTERIKSCLRNVDTVARLGGDEFVLLVHQADAAGAEATARRLLDAMGQPFTQGGESFTVTCSIGVALCPSDGNALDELMRGAATAMQRAKESGRASFRFHQAQTEGVRRSRMQMDHAMRQALVSGLFRLHFQPQVDLKTGAVIGAEALIRWRDPVLGEVSPGEFIPVAEESGFIIPIGDWVLSQAVRQAAAWRARGIVMPVSINVSALQFQQTDFLQRVQHELTSAALPPELLELELTESILIRDSEDALHRLEGLHALGVGLAIDDFGTGYSSLGYLKRFPIHRLKIDRSFVSHLPGDASDQAIVNAIIQLGRAMNLKVIAEGVETEPQRQFLLDAGCDEFQGYLYAAALDSASFEARVGVAAAPAAAKAPVRLIRS</sequence>
<dbReference type="Pfam" id="PF00990">
    <property type="entry name" value="GGDEF"/>
    <property type="match status" value="1"/>
</dbReference>
<dbReference type="Pfam" id="PF00563">
    <property type="entry name" value="EAL"/>
    <property type="match status" value="1"/>
</dbReference>
<dbReference type="SUPFAM" id="SSF141868">
    <property type="entry name" value="EAL domain-like"/>
    <property type="match status" value="1"/>
</dbReference>
<dbReference type="InterPro" id="IPR000160">
    <property type="entry name" value="GGDEF_dom"/>
</dbReference>
<dbReference type="SMART" id="SM00267">
    <property type="entry name" value="GGDEF"/>
    <property type="match status" value="1"/>
</dbReference>
<dbReference type="PANTHER" id="PTHR44757:SF2">
    <property type="entry name" value="BIOFILM ARCHITECTURE MAINTENANCE PROTEIN MBAA"/>
    <property type="match status" value="1"/>
</dbReference>
<dbReference type="PROSITE" id="PS50883">
    <property type="entry name" value="EAL"/>
    <property type="match status" value="1"/>
</dbReference>
<evidence type="ECO:0000259" key="1">
    <source>
        <dbReference type="PROSITE" id="PS50112"/>
    </source>
</evidence>
<keyword evidence="5" id="KW-1185">Reference proteome</keyword>
<dbReference type="InterPro" id="IPR043128">
    <property type="entry name" value="Rev_trsase/Diguanyl_cyclase"/>
</dbReference>
<dbReference type="PROSITE" id="PS50112">
    <property type="entry name" value="PAS"/>
    <property type="match status" value="1"/>
</dbReference>
<dbReference type="SUPFAM" id="SSF55785">
    <property type="entry name" value="PYP-like sensor domain (PAS domain)"/>
    <property type="match status" value="2"/>
</dbReference>
<dbReference type="CDD" id="cd00130">
    <property type="entry name" value="PAS"/>
    <property type="match status" value="1"/>
</dbReference>
<dbReference type="InterPro" id="IPR029787">
    <property type="entry name" value="Nucleotide_cyclase"/>
</dbReference>
<dbReference type="Pfam" id="PF13188">
    <property type="entry name" value="PAS_8"/>
    <property type="match status" value="1"/>
</dbReference>
<dbReference type="RefSeq" id="WP_316701802.1">
    <property type="nucleotide sequence ID" value="NZ_CP136336.1"/>
</dbReference>
<accession>A0ABZ0D1G1</accession>
<dbReference type="Gene3D" id="3.30.70.270">
    <property type="match status" value="1"/>
</dbReference>
<dbReference type="CDD" id="cd01949">
    <property type="entry name" value="GGDEF"/>
    <property type="match status" value="1"/>
</dbReference>
<organism evidence="4 5">
    <name type="scientific">Piscinibacter gummiphilus</name>
    <dbReference type="NCBI Taxonomy" id="946333"/>
    <lineage>
        <taxon>Bacteria</taxon>
        <taxon>Pseudomonadati</taxon>
        <taxon>Pseudomonadota</taxon>
        <taxon>Betaproteobacteria</taxon>
        <taxon>Burkholderiales</taxon>
        <taxon>Sphaerotilaceae</taxon>
        <taxon>Piscinibacter</taxon>
    </lineage>
</organism>
<dbReference type="PROSITE" id="PS50887">
    <property type="entry name" value="GGDEF"/>
    <property type="match status" value="1"/>
</dbReference>
<dbReference type="SMART" id="SM00091">
    <property type="entry name" value="PAS"/>
    <property type="match status" value="2"/>
</dbReference>
<dbReference type="SMART" id="SM00052">
    <property type="entry name" value="EAL"/>
    <property type="match status" value="1"/>
</dbReference>
<dbReference type="NCBIfam" id="TIGR00229">
    <property type="entry name" value="sensory_box"/>
    <property type="match status" value="2"/>
</dbReference>
<proteinExistence type="predicted"/>
<dbReference type="Gene3D" id="3.30.450.20">
    <property type="entry name" value="PAS domain"/>
    <property type="match status" value="2"/>
</dbReference>